<evidence type="ECO:0000256" key="1">
    <source>
        <dbReference type="RuleBase" id="RU362001"/>
    </source>
</evidence>
<name>A0A2T7T4V4_9ACTN</name>
<dbReference type="STRING" id="1440053.GCA_000718095_02547"/>
<dbReference type="InterPro" id="IPR036689">
    <property type="entry name" value="ESAT-6-like_sf"/>
</dbReference>
<dbReference type="SUPFAM" id="SSF140453">
    <property type="entry name" value="EsxAB dimer-like"/>
    <property type="match status" value="1"/>
</dbReference>
<dbReference type="Pfam" id="PF06013">
    <property type="entry name" value="WXG100"/>
    <property type="match status" value="1"/>
</dbReference>
<accession>A0A2T7T4V4</accession>
<dbReference type="OrthoDB" id="4308755at2"/>
<dbReference type="RefSeq" id="WP_030351656.1">
    <property type="nucleotide sequence ID" value="NZ_AZSP01000233.1"/>
</dbReference>
<dbReference type="InterPro" id="IPR010310">
    <property type="entry name" value="T7SS_ESAT-6-like"/>
</dbReference>
<comment type="caution">
    <text evidence="2">The sequence shown here is derived from an EMBL/GenBank/DDBJ whole genome shotgun (WGS) entry which is preliminary data.</text>
</comment>
<keyword evidence="3" id="KW-1185">Reference proteome</keyword>
<dbReference type="Gene3D" id="1.10.287.1060">
    <property type="entry name" value="ESAT-6-like"/>
    <property type="match status" value="1"/>
</dbReference>
<dbReference type="NCBIfam" id="TIGR03930">
    <property type="entry name" value="WXG100_ESAT6"/>
    <property type="match status" value="1"/>
</dbReference>
<evidence type="ECO:0000313" key="2">
    <source>
        <dbReference type="EMBL" id="PVE10162.1"/>
    </source>
</evidence>
<dbReference type="EMBL" id="AZSP01000233">
    <property type="protein sequence ID" value="PVE10162.1"/>
    <property type="molecule type" value="Genomic_DNA"/>
</dbReference>
<gene>
    <name evidence="2" type="ORF">Y717_15050</name>
</gene>
<sequence>MAYDDGTMIVTYASLDAAAGDIRKQADKLDRSLDAIQAKIRSVSDLWAGEAREAYNIAQADWDRKAKEIHTALLQISRAVQEAAPAYKAGDKRSAANFQ</sequence>
<evidence type="ECO:0000313" key="3">
    <source>
        <dbReference type="Proteomes" id="UP000245992"/>
    </source>
</evidence>
<protein>
    <recommendedName>
        <fullName evidence="1">ESAT-6-like protein</fullName>
    </recommendedName>
</protein>
<comment type="similarity">
    <text evidence="1">Belongs to the WXG100 family.</text>
</comment>
<organism evidence="2 3">
    <name type="scientific">Streptomyces scopuliridis RB72</name>
    <dbReference type="NCBI Taxonomy" id="1440053"/>
    <lineage>
        <taxon>Bacteria</taxon>
        <taxon>Bacillati</taxon>
        <taxon>Actinomycetota</taxon>
        <taxon>Actinomycetes</taxon>
        <taxon>Kitasatosporales</taxon>
        <taxon>Streptomycetaceae</taxon>
        <taxon>Streptomyces</taxon>
    </lineage>
</organism>
<reference evidence="2 3" key="1">
    <citation type="submission" date="2013-12" db="EMBL/GenBank/DDBJ databases">
        <title>Annotated genome of Streptomyces scopuliridis.</title>
        <authorList>
            <person name="Olson J.B."/>
        </authorList>
    </citation>
    <scope>NUCLEOTIDE SEQUENCE [LARGE SCALE GENOMIC DNA]</scope>
    <source>
        <strain evidence="2 3">RB72</strain>
    </source>
</reference>
<dbReference type="AlphaFoldDB" id="A0A2T7T4V4"/>
<proteinExistence type="inferred from homology"/>
<dbReference type="Proteomes" id="UP000245992">
    <property type="component" value="Unassembled WGS sequence"/>
</dbReference>
<dbReference type="GeneID" id="95541607"/>